<accession>A0A7K3WUJ7</accession>
<reference evidence="1 2" key="1">
    <citation type="submission" date="2020-02" db="EMBL/GenBank/DDBJ databases">
        <title>Out from the shadows clarifying the taxonomy of the family Cryomorphaceae and related taxa by utilizing the GTDB taxonomic framework.</title>
        <authorList>
            <person name="Bowman J.P."/>
        </authorList>
    </citation>
    <scope>NUCLEOTIDE SEQUENCE [LARGE SCALE GENOMIC DNA]</scope>
    <source>
        <strain evidence="1 2">QSSC 1-22</strain>
    </source>
</reference>
<keyword evidence="2" id="KW-1185">Reference proteome</keyword>
<name>A0A7K3WUJ7_9FLAO</name>
<organism evidence="1 2">
    <name type="scientific">Cryomorpha ignava</name>
    <dbReference type="NCBI Taxonomy" id="101383"/>
    <lineage>
        <taxon>Bacteria</taxon>
        <taxon>Pseudomonadati</taxon>
        <taxon>Bacteroidota</taxon>
        <taxon>Flavobacteriia</taxon>
        <taxon>Flavobacteriales</taxon>
        <taxon>Cryomorphaceae</taxon>
        <taxon>Cryomorpha</taxon>
    </lineage>
</organism>
<protein>
    <submittedName>
        <fullName evidence="1">Glycosyltransferase</fullName>
    </submittedName>
</protein>
<dbReference type="Proteomes" id="UP000486602">
    <property type="component" value="Unassembled WGS sequence"/>
</dbReference>
<dbReference type="PANTHER" id="PTHR12526">
    <property type="entry name" value="GLYCOSYLTRANSFERASE"/>
    <property type="match status" value="1"/>
</dbReference>
<sequence>MKIVVILSRVPYPLEKGDKLRAYHQLKVLHEKHEIILCCLSDSPVHPDAEKALREISSSFHIFKLKRWRIILNLFYGLFSRKPMQVHYFYQRKIHNAIKAVIEKENPDHIYCQLIRTAEYAKHEYNIRKTLDYQDAFSKGVERREQKASWPLREIFSMERRRLIAYENIIFEYFEGKTIISAEDRRFIYHPERQDIAVVTNGIDTAFFTPEYKKPKSYDLVFTGNMSYPPNIETAEYIVNEILPKLKEFKPDITLLLAGSSPHKRVLQLANVNGVEVSGWLDDIRDAYAKGCIFLAPMQIGTGLQNKLLEAMAMELPCVTSHLANRSLKAENMKELLVGENVDSYVKLIIRLLESDQERLDLGAAGRIFVQKHFSWEQSVGFLEGLMVAE</sequence>
<dbReference type="EMBL" id="JAAGVY010000049">
    <property type="protein sequence ID" value="NEN25330.1"/>
    <property type="molecule type" value="Genomic_DNA"/>
</dbReference>
<evidence type="ECO:0000313" key="1">
    <source>
        <dbReference type="EMBL" id="NEN25330.1"/>
    </source>
</evidence>
<dbReference type="Pfam" id="PF13692">
    <property type="entry name" value="Glyco_trans_1_4"/>
    <property type="match status" value="1"/>
</dbReference>
<dbReference type="GO" id="GO:0016757">
    <property type="term" value="F:glycosyltransferase activity"/>
    <property type="evidence" value="ECO:0007669"/>
    <property type="project" value="TreeGrafter"/>
</dbReference>
<dbReference type="RefSeq" id="WP_163286787.1">
    <property type="nucleotide sequence ID" value="NZ_JAAGVY010000049.1"/>
</dbReference>
<comment type="caution">
    <text evidence="1">The sequence shown here is derived from an EMBL/GenBank/DDBJ whole genome shotgun (WGS) entry which is preliminary data.</text>
</comment>
<dbReference type="AlphaFoldDB" id="A0A7K3WUJ7"/>
<evidence type="ECO:0000313" key="2">
    <source>
        <dbReference type="Proteomes" id="UP000486602"/>
    </source>
</evidence>
<gene>
    <name evidence="1" type="ORF">G3O08_17675</name>
</gene>
<keyword evidence="1" id="KW-0808">Transferase</keyword>
<dbReference type="CDD" id="cd03801">
    <property type="entry name" value="GT4_PimA-like"/>
    <property type="match status" value="1"/>
</dbReference>
<dbReference type="PANTHER" id="PTHR12526:SF600">
    <property type="entry name" value="GLYCOSYL TRANSFERASE GROUP 1"/>
    <property type="match status" value="1"/>
</dbReference>
<proteinExistence type="predicted"/>
<dbReference type="Gene3D" id="3.40.50.2000">
    <property type="entry name" value="Glycogen Phosphorylase B"/>
    <property type="match status" value="2"/>
</dbReference>
<dbReference type="SUPFAM" id="SSF53756">
    <property type="entry name" value="UDP-Glycosyltransferase/glycogen phosphorylase"/>
    <property type="match status" value="1"/>
</dbReference>